<dbReference type="AlphaFoldDB" id="A0A840IFT6"/>
<accession>A0A840IFT6</accession>
<feature type="region of interest" description="Disordered" evidence="1">
    <location>
        <begin position="213"/>
        <end position="314"/>
    </location>
</feature>
<name>A0A840IFT6_9ACTN</name>
<sequence>MSARAVSAAMGAALAVSIAVPAASGAAVVLDDGHVDVAARLVGGALRLQVKDGTAGAGSVIWRDPADVVLHARPASATTVPSAAAMGFLGAPGAPLWLLPQVQRAGVLWPGWNTEQLTSAEVAGAVRWTLTGVEGPGAFALFTTGAFGTVDKLFDTSDGLPDARAIPLGTHAHGNWAFGAEGRYVLSFEIRARRPSGETIADARTIAVTVGAVDPATGTPLGGGGGSGGGGSGGGAGGGGGSGGGAGGGTGGGGAGGGPGGGGSSGPGRNGSGGGGGGSSRTGQNGSGAGRGTTGGRAGSDGRAGGRPGARTRRAARLRLATTGRPRLRGRVLRVGLRVGARSRVRLSVRRGGRVVARGPVRVVGPRARAVRTRLDRRLGPGSYRVRVVARAGSRSASTTLALRVGRR</sequence>
<comment type="caution">
    <text evidence="3">The sequence shown here is derived from an EMBL/GenBank/DDBJ whole genome shotgun (WGS) entry which is preliminary data.</text>
</comment>
<organism evidence="3 4">
    <name type="scientific">Conexibacter arvalis</name>
    <dbReference type="NCBI Taxonomy" id="912552"/>
    <lineage>
        <taxon>Bacteria</taxon>
        <taxon>Bacillati</taxon>
        <taxon>Actinomycetota</taxon>
        <taxon>Thermoleophilia</taxon>
        <taxon>Solirubrobacterales</taxon>
        <taxon>Conexibacteraceae</taxon>
        <taxon>Conexibacter</taxon>
    </lineage>
</organism>
<dbReference type="NCBIfam" id="TIGR03769">
    <property type="entry name" value="P_ac_wall_RPT"/>
    <property type="match status" value="1"/>
</dbReference>
<dbReference type="InterPro" id="IPR022435">
    <property type="entry name" value="Surface-anchored_actinobac"/>
</dbReference>
<keyword evidence="4" id="KW-1185">Reference proteome</keyword>
<feature type="chain" id="PRO_5032331870" evidence="2">
    <location>
        <begin position="23"/>
        <end position="408"/>
    </location>
</feature>
<feature type="compositionally biased region" description="Gly residues" evidence="1">
    <location>
        <begin position="220"/>
        <end position="308"/>
    </location>
</feature>
<evidence type="ECO:0000256" key="1">
    <source>
        <dbReference type="SAM" id="MobiDB-lite"/>
    </source>
</evidence>
<dbReference type="RefSeq" id="WP_183342345.1">
    <property type="nucleotide sequence ID" value="NZ_JACHNU010000002.1"/>
</dbReference>
<keyword evidence="2" id="KW-0732">Signal</keyword>
<evidence type="ECO:0000256" key="2">
    <source>
        <dbReference type="SAM" id="SignalP"/>
    </source>
</evidence>
<dbReference type="NCBIfam" id="NF038134">
    <property type="entry name" value="choice_anch_M"/>
    <property type="match status" value="1"/>
</dbReference>
<dbReference type="EMBL" id="JACHNU010000002">
    <property type="protein sequence ID" value="MBB4662848.1"/>
    <property type="molecule type" value="Genomic_DNA"/>
</dbReference>
<gene>
    <name evidence="3" type="ORF">BDZ31_002434</name>
</gene>
<feature type="signal peptide" evidence="2">
    <location>
        <begin position="1"/>
        <end position="22"/>
    </location>
</feature>
<proteinExistence type="predicted"/>
<reference evidence="3 4" key="1">
    <citation type="submission" date="2020-08" db="EMBL/GenBank/DDBJ databases">
        <title>Genomic Encyclopedia of Archaeal and Bacterial Type Strains, Phase II (KMG-II): from individual species to whole genera.</title>
        <authorList>
            <person name="Goeker M."/>
        </authorList>
    </citation>
    <scope>NUCLEOTIDE SEQUENCE [LARGE SCALE GENOMIC DNA]</scope>
    <source>
        <strain evidence="3 4">DSM 23288</strain>
    </source>
</reference>
<protein>
    <submittedName>
        <fullName evidence="3">Surface-anchored protein</fullName>
    </submittedName>
</protein>
<evidence type="ECO:0000313" key="4">
    <source>
        <dbReference type="Proteomes" id="UP000585272"/>
    </source>
</evidence>
<evidence type="ECO:0000313" key="3">
    <source>
        <dbReference type="EMBL" id="MBB4662848.1"/>
    </source>
</evidence>
<dbReference type="Proteomes" id="UP000585272">
    <property type="component" value="Unassembled WGS sequence"/>
</dbReference>